<feature type="region of interest" description="Disordered" evidence="1">
    <location>
        <begin position="1"/>
        <end position="44"/>
    </location>
</feature>
<name>A0AAW0SF56_SCYPA</name>
<dbReference type="EMBL" id="JARAKH010000737">
    <property type="protein sequence ID" value="KAK8373985.1"/>
    <property type="molecule type" value="Genomic_DNA"/>
</dbReference>
<organism evidence="2 3">
    <name type="scientific">Scylla paramamosain</name>
    <name type="common">Mud crab</name>
    <dbReference type="NCBI Taxonomy" id="85552"/>
    <lineage>
        <taxon>Eukaryota</taxon>
        <taxon>Metazoa</taxon>
        <taxon>Ecdysozoa</taxon>
        <taxon>Arthropoda</taxon>
        <taxon>Crustacea</taxon>
        <taxon>Multicrustacea</taxon>
        <taxon>Malacostraca</taxon>
        <taxon>Eumalacostraca</taxon>
        <taxon>Eucarida</taxon>
        <taxon>Decapoda</taxon>
        <taxon>Pleocyemata</taxon>
        <taxon>Brachyura</taxon>
        <taxon>Eubrachyura</taxon>
        <taxon>Portunoidea</taxon>
        <taxon>Portunidae</taxon>
        <taxon>Portuninae</taxon>
        <taxon>Scylla</taxon>
    </lineage>
</organism>
<dbReference type="Proteomes" id="UP001487740">
    <property type="component" value="Unassembled WGS sequence"/>
</dbReference>
<evidence type="ECO:0000313" key="3">
    <source>
        <dbReference type="Proteomes" id="UP001487740"/>
    </source>
</evidence>
<evidence type="ECO:0000256" key="1">
    <source>
        <dbReference type="SAM" id="MobiDB-lite"/>
    </source>
</evidence>
<protein>
    <submittedName>
        <fullName evidence="2">Uncharacterized protein</fullName>
    </submittedName>
</protein>
<proteinExistence type="predicted"/>
<gene>
    <name evidence="2" type="ORF">O3P69_011936</name>
</gene>
<dbReference type="AlphaFoldDB" id="A0AAW0SF56"/>
<feature type="compositionally biased region" description="Basic and acidic residues" evidence="1">
    <location>
        <begin position="30"/>
        <end position="44"/>
    </location>
</feature>
<sequence>MKGEWEALTVRNEVEGSETEVAGEDTPGSDVRKEQAELGEEKQDCEERRVATRQAVGCASRVQESSSVQYLVWLGRQVNPLVPLANQVVDRPEHNTEGKKDLASDRKKKKTYIAYLAPWAGRSIGTISDLPSLEDLLGGFQDPSLAFKALKHTKRQFLRFFRLGTVGGIGVAAVKIKNTCRPTMSTNRLNYMEVHRIFLCTRHRLRAYSSRTFMAFSVG</sequence>
<evidence type="ECO:0000313" key="2">
    <source>
        <dbReference type="EMBL" id="KAK8373985.1"/>
    </source>
</evidence>
<accession>A0AAW0SF56</accession>
<comment type="caution">
    <text evidence="2">The sequence shown here is derived from an EMBL/GenBank/DDBJ whole genome shotgun (WGS) entry which is preliminary data.</text>
</comment>
<keyword evidence="3" id="KW-1185">Reference proteome</keyword>
<reference evidence="2 3" key="1">
    <citation type="submission" date="2023-03" db="EMBL/GenBank/DDBJ databases">
        <title>High-quality genome of Scylla paramamosain provides insights in environmental adaptation.</title>
        <authorList>
            <person name="Zhang L."/>
        </authorList>
    </citation>
    <scope>NUCLEOTIDE SEQUENCE [LARGE SCALE GENOMIC DNA]</scope>
    <source>
        <strain evidence="2">LZ_2023a</strain>
        <tissue evidence="2">Muscle</tissue>
    </source>
</reference>